<evidence type="ECO:0000256" key="2">
    <source>
        <dbReference type="ARBA" id="ARBA00022475"/>
    </source>
</evidence>
<dbReference type="InterPro" id="IPR035965">
    <property type="entry name" value="PAS-like_dom_sf"/>
</dbReference>
<gene>
    <name evidence="16" type="ORF">CWE09_12625</name>
</gene>
<dbReference type="OrthoDB" id="5675566at2"/>
<evidence type="ECO:0000256" key="5">
    <source>
        <dbReference type="ARBA" id="ARBA00022519"/>
    </source>
</evidence>
<evidence type="ECO:0000313" key="16">
    <source>
        <dbReference type="EMBL" id="RUO23987.1"/>
    </source>
</evidence>
<dbReference type="Proteomes" id="UP000288293">
    <property type="component" value="Unassembled WGS sequence"/>
</dbReference>
<evidence type="ECO:0000256" key="6">
    <source>
        <dbReference type="ARBA" id="ARBA00022692"/>
    </source>
</evidence>
<evidence type="ECO:0000256" key="1">
    <source>
        <dbReference type="ARBA" id="ARBA00004429"/>
    </source>
</evidence>
<dbReference type="PROSITE" id="PS50111">
    <property type="entry name" value="CHEMOTAXIS_TRANSDUC_2"/>
    <property type="match status" value="1"/>
</dbReference>
<evidence type="ECO:0000256" key="7">
    <source>
        <dbReference type="ARBA" id="ARBA00022989"/>
    </source>
</evidence>
<keyword evidence="7 12" id="KW-1133">Transmembrane helix</keyword>
<keyword evidence="17" id="KW-1185">Reference proteome</keyword>
<evidence type="ECO:0000256" key="10">
    <source>
        <dbReference type="ARBA" id="ARBA00029447"/>
    </source>
</evidence>
<evidence type="ECO:0000259" key="15">
    <source>
        <dbReference type="PROSITE" id="PS50192"/>
    </source>
</evidence>
<keyword evidence="2" id="KW-1003">Cell membrane</keyword>
<feature type="domain" description="Methyl-accepting transducer" evidence="13">
    <location>
        <begin position="249"/>
        <end position="485"/>
    </location>
</feature>
<dbReference type="SMART" id="SM00091">
    <property type="entry name" value="PAS"/>
    <property type="match status" value="1"/>
</dbReference>
<keyword evidence="5" id="KW-0997">Cell inner membrane</keyword>
<evidence type="ECO:0000256" key="3">
    <source>
        <dbReference type="ARBA" id="ARBA00022481"/>
    </source>
</evidence>
<dbReference type="SUPFAM" id="SSF55785">
    <property type="entry name" value="PYP-like sensor domain (PAS domain)"/>
    <property type="match status" value="1"/>
</dbReference>
<dbReference type="Gene3D" id="3.30.450.20">
    <property type="entry name" value="PAS domain"/>
    <property type="match status" value="1"/>
</dbReference>
<keyword evidence="8 12" id="KW-0472">Membrane</keyword>
<dbReference type="InterPro" id="IPR004089">
    <property type="entry name" value="MCPsignal_dom"/>
</dbReference>
<keyword evidence="4" id="KW-0145">Chemotaxis</keyword>
<comment type="similarity">
    <text evidence="10">Belongs to the methyl-accepting chemotaxis (MCP) protein family.</text>
</comment>
<dbReference type="RefSeq" id="WP_126804407.1">
    <property type="nucleotide sequence ID" value="NZ_PIPL01000003.1"/>
</dbReference>
<evidence type="ECO:0000256" key="4">
    <source>
        <dbReference type="ARBA" id="ARBA00022500"/>
    </source>
</evidence>
<dbReference type="GO" id="GO:0007165">
    <property type="term" value="P:signal transduction"/>
    <property type="evidence" value="ECO:0007669"/>
    <property type="project" value="UniProtKB-KW"/>
</dbReference>
<dbReference type="PROSITE" id="PS50112">
    <property type="entry name" value="PAS"/>
    <property type="match status" value="1"/>
</dbReference>
<comment type="subcellular location">
    <subcellularLocation>
        <location evidence="1">Cell inner membrane</location>
        <topology evidence="1">Multi-pass membrane protein</topology>
    </subcellularLocation>
</comment>
<dbReference type="PROSITE" id="PS50192">
    <property type="entry name" value="T_SNARE"/>
    <property type="match status" value="1"/>
</dbReference>
<feature type="domain" description="T-SNARE coiled-coil homology" evidence="15">
    <location>
        <begin position="436"/>
        <end position="498"/>
    </location>
</feature>
<comment type="caution">
    <text evidence="16">The sequence shown here is derived from an EMBL/GenBank/DDBJ whole genome shotgun (WGS) entry which is preliminary data.</text>
</comment>
<keyword evidence="9 11" id="KW-0807">Transducer</keyword>
<keyword evidence="3" id="KW-0488">Methylation</keyword>
<dbReference type="EMBL" id="PIPL01000003">
    <property type="protein sequence ID" value="RUO23987.1"/>
    <property type="molecule type" value="Genomic_DNA"/>
</dbReference>
<dbReference type="FunFam" id="3.30.450.20:FF:000046">
    <property type="entry name" value="Aerotaxis sensor receptor"/>
    <property type="match status" value="1"/>
</dbReference>
<evidence type="ECO:0000256" key="12">
    <source>
        <dbReference type="SAM" id="Phobius"/>
    </source>
</evidence>
<dbReference type="FunFam" id="1.10.287.950:FF:000001">
    <property type="entry name" value="Methyl-accepting chemotaxis sensory transducer"/>
    <property type="match status" value="1"/>
</dbReference>
<evidence type="ECO:0000256" key="9">
    <source>
        <dbReference type="ARBA" id="ARBA00023224"/>
    </source>
</evidence>
<accession>A0A432W3R8</accession>
<feature type="domain" description="PAS" evidence="14">
    <location>
        <begin position="21"/>
        <end position="76"/>
    </location>
</feature>
<dbReference type="Pfam" id="PF08447">
    <property type="entry name" value="PAS_3"/>
    <property type="match status" value="1"/>
</dbReference>
<dbReference type="CDD" id="cd00130">
    <property type="entry name" value="PAS"/>
    <property type="match status" value="1"/>
</dbReference>
<dbReference type="SUPFAM" id="SSF58104">
    <property type="entry name" value="Methyl-accepting chemotaxis protein (MCP) signaling domain"/>
    <property type="match status" value="1"/>
</dbReference>
<evidence type="ECO:0000256" key="8">
    <source>
        <dbReference type="ARBA" id="ARBA00023136"/>
    </source>
</evidence>
<proteinExistence type="inferred from homology"/>
<dbReference type="SMART" id="SM00283">
    <property type="entry name" value="MA"/>
    <property type="match status" value="1"/>
</dbReference>
<dbReference type="Gene3D" id="1.10.287.950">
    <property type="entry name" value="Methyl-accepting chemotaxis protein"/>
    <property type="match status" value="1"/>
</dbReference>
<dbReference type="GO" id="GO:0005886">
    <property type="term" value="C:plasma membrane"/>
    <property type="evidence" value="ECO:0007669"/>
    <property type="project" value="UniProtKB-SubCell"/>
</dbReference>
<evidence type="ECO:0000259" key="14">
    <source>
        <dbReference type="PROSITE" id="PS50112"/>
    </source>
</evidence>
<dbReference type="InterPro" id="IPR000014">
    <property type="entry name" value="PAS"/>
</dbReference>
<dbReference type="InterPro" id="IPR000727">
    <property type="entry name" value="T_SNARE_dom"/>
</dbReference>
<evidence type="ECO:0000313" key="17">
    <source>
        <dbReference type="Proteomes" id="UP000288293"/>
    </source>
</evidence>
<dbReference type="AlphaFoldDB" id="A0A432W3R8"/>
<dbReference type="NCBIfam" id="TIGR00229">
    <property type="entry name" value="sensory_box"/>
    <property type="match status" value="1"/>
</dbReference>
<feature type="transmembrane region" description="Helical" evidence="12">
    <location>
        <begin position="174"/>
        <end position="192"/>
    </location>
</feature>
<dbReference type="InterPro" id="IPR013655">
    <property type="entry name" value="PAS_fold_3"/>
</dbReference>
<dbReference type="PANTHER" id="PTHR32089:SF74">
    <property type="entry name" value="METHYL-ACCEPTING CHEMOTAXIS PROTEIN AER"/>
    <property type="match status" value="1"/>
</dbReference>
<dbReference type="Pfam" id="PF00015">
    <property type="entry name" value="MCPsignal"/>
    <property type="match status" value="1"/>
</dbReference>
<feature type="transmembrane region" description="Helical" evidence="12">
    <location>
        <begin position="148"/>
        <end position="168"/>
    </location>
</feature>
<sequence>MRNNQPVTQKEFSFDPNQRLISATDTRGNIIYFNDSFREVSGFSADELQGAPHNLVRHPDMPPSVYENMWQTLKSGEPWMGLVKNRRKNGDHYWVSAYVTPMYENKQIVGYESVRVVPENVQKARAGAMYKRLSAGKTPFTLWQYTRYYGGNTAVAWAPALLAMLVALGLNNPVAAAMLFILGAICTLSLHIKTERSWGGMLKLRPRAFINRLIAYTYSEHGGNQARLEMLIRSEAARARTGLTRIEDAASSLGTIVNATREQAAASSVLIDQQNDATQQTASAINQMSASIQEVSDSVEANADKSEAASRNVDSSSELAAEALVSINALSEAVKSIVATVNELAESTSDIGQAADLISAVAEQTNLLALNAAIEAARAGEHGRGFSVVADEVRALAGKTRESTDRIHKIINVLVTRSKNAVEVSQEGEQAAAHGVDMVSKTEQALAKIKEAVGGITEMTIQMSSAVEEQSNVAEHINKQVTDIADGAVRAKENAGETAQASQRLQKTTDELHSLVKRFAHQE</sequence>
<dbReference type="CDD" id="cd11386">
    <property type="entry name" value="MCP_signal"/>
    <property type="match status" value="1"/>
</dbReference>
<keyword evidence="6 12" id="KW-0812">Transmembrane</keyword>
<name>A0A432W3R8_9GAMM</name>
<dbReference type="GO" id="GO:0052131">
    <property type="term" value="P:positive aerotaxis"/>
    <property type="evidence" value="ECO:0007669"/>
    <property type="project" value="UniProtKB-ARBA"/>
</dbReference>
<protein>
    <submittedName>
        <fullName evidence="16">Chemotaxis protein</fullName>
    </submittedName>
</protein>
<organism evidence="16 17">
    <name type="scientific">Aliidiomarina minuta</name>
    <dbReference type="NCBI Taxonomy" id="880057"/>
    <lineage>
        <taxon>Bacteria</taxon>
        <taxon>Pseudomonadati</taxon>
        <taxon>Pseudomonadota</taxon>
        <taxon>Gammaproteobacteria</taxon>
        <taxon>Alteromonadales</taxon>
        <taxon>Idiomarinaceae</taxon>
        <taxon>Aliidiomarina</taxon>
    </lineage>
</organism>
<evidence type="ECO:0000256" key="11">
    <source>
        <dbReference type="PROSITE-ProRule" id="PRU00284"/>
    </source>
</evidence>
<dbReference type="PANTHER" id="PTHR32089">
    <property type="entry name" value="METHYL-ACCEPTING CHEMOTAXIS PROTEIN MCPB"/>
    <property type="match status" value="1"/>
</dbReference>
<evidence type="ECO:0000259" key="13">
    <source>
        <dbReference type="PROSITE" id="PS50111"/>
    </source>
</evidence>
<reference evidence="16 17" key="1">
    <citation type="journal article" date="2011" name="Front. Microbiol.">
        <title>Genomic signatures of strain selection and enhancement in Bacillus atrophaeus var. globigii, a historical biowarfare simulant.</title>
        <authorList>
            <person name="Gibbons H.S."/>
            <person name="Broomall S.M."/>
            <person name="McNew L.A."/>
            <person name="Daligault H."/>
            <person name="Chapman C."/>
            <person name="Bruce D."/>
            <person name="Karavis M."/>
            <person name="Krepps M."/>
            <person name="McGregor P.A."/>
            <person name="Hong C."/>
            <person name="Park K.H."/>
            <person name="Akmal A."/>
            <person name="Feldman A."/>
            <person name="Lin J.S."/>
            <person name="Chang W.E."/>
            <person name="Higgs B.W."/>
            <person name="Demirev P."/>
            <person name="Lindquist J."/>
            <person name="Liem A."/>
            <person name="Fochler E."/>
            <person name="Read T.D."/>
            <person name="Tapia R."/>
            <person name="Johnson S."/>
            <person name="Bishop-Lilly K.A."/>
            <person name="Detter C."/>
            <person name="Han C."/>
            <person name="Sozhamannan S."/>
            <person name="Rosenzweig C.N."/>
            <person name="Skowronski E.W."/>
        </authorList>
    </citation>
    <scope>NUCLEOTIDE SEQUENCE [LARGE SCALE GENOMIC DNA]</scope>
    <source>
        <strain evidence="16 17">MLST1</strain>
    </source>
</reference>